<dbReference type="InterPro" id="IPR011032">
    <property type="entry name" value="GroES-like_sf"/>
</dbReference>
<dbReference type="CDD" id="cd08249">
    <property type="entry name" value="enoyl_reductase_like"/>
    <property type="match status" value="1"/>
</dbReference>
<gene>
    <name evidence="4" type="ORF">NKR23_g8429</name>
</gene>
<dbReference type="Gene3D" id="3.90.180.10">
    <property type="entry name" value="Medium-chain alcohol dehydrogenases, catalytic domain"/>
    <property type="match status" value="1"/>
</dbReference>
<dbReference type="Proteomes" id="UP001174694">
    <property type="component" value="Unassembled WGS sequence"/>
</dbReference>
<feature type="domain" description="Enoyl reductase (ER)" evidence="3">
    <location>
        <begin position="11"/>
        <end position="354"/>
    </location>
</feature>
<accession>A0AA38R9A5</accession>
<dbReference type="SUPFAM" id="SSF51735">
    <property type="entry name" value="NAD(P)-binding Rossmann-fold domains"/>
    <property type="match status" value="1"/>
</dbReference>
<evidence type="ECO:0000313" key="4">
    <source>
        <dbReference type="EMBL" id="KAJ9138713.1"/>
    </source>
</evidence>
<evidence type="ECO:0000256" key="1">
    <source>
        <dbReference type="ARBA" id="ARBA00008072"/>
    </source>
</evidence>
<evidence type="ECO:0000313" key="5">
    <source>
        <dbReference type="Proteomes" id="UP001174694"/>
    </source>
</evidence>
<keyword evidence="2" id="KW-0560">Oxidoreductase</keyword>
<dbReference type="InterPro" id="IPR013154">
    <property type="entry name" value="ADH-like_N"/>
</dbReference>
<comment type="similarity">
    <text evidence="1">Belongs to the zinc-containing alcohol dehydrogenase family.</text>
</comment>
<organism evidence="4 5">
    <name type="scientific">Pleurostoma richardsiae</name>
    <dbReference type="NCBI Taxonomy" id="41990"/>
    <lineage>
        <taxon>Eukaryota</taxon>
        <taxon>Fungi</taxon>
        <taxon>Dikarya</taxon>
        <taxon>Ascomycota</taxon>
        <taxon>Pezizomycotina</taxon>
        <taxon>Sordariomycetes</taxon>
        <taxon>Sordariomycetidae</taxon>
        <taxon>Calosphaeriales</taxon>
        <taxon>Pleurostomataceae</taxon>
        <taxon>Pleurostoma</taxon>
    </lineage>
</organism>
<dbReference type="PANTHER" id="PTHR45348:SF2">
    <property type="entry name" value="ZINC-TYPE ALCOHOL DEHYDROGENASE-LIKE PROTEIN C2E1P3.01"/>
    <property type="match status" value="1"/>
</dbReference>
<evidence type="ECO:0000256" key="2">
    <source>
        <dbReference type="ARBA" id="ARBA00023002"/>
    </source>
</evidence>
<evidence type="ECO:0000259" key="3">
    <source>
        <dbReference type="SMART" id="SM00829"/>
    </source>
</evidence>
<proteinExistence type="inferred from homology"/>
<dbReference type="PANTHER" id="PTHR45348">
    <property type="entry name" value="HYPOTHETICAL OXIDOREDUCTASE (EUROFUNG)"/>
    <property type="match status" value="1"/>
</dbReference>
<dbReference type="InterPro" id="IPR047122">
    <property type="entry name" value="Trans-enoyl_RdTase-like"/>
</dbReference>
<comment type="caution">
    <text evidence="4">The sequence shown here is derived from an EMBL/GenBank/DDBJ whole genome shotgun (WGS) entry which is preliminary data.</text>
</comment>
<dbReference type="Gene3D" id="3.40.50.720">
    <property type="entry name" value="NAD(P)-binding Rossmann-like Domain"/>
    <property type="match status" value="1"/>
</dbReference>
<sequence>MQSAVFLEAIGKPLVLRERRIPEPRSGWVLIKIESAMILPHDQKSWTLGLFVGDKLPYVLGHNIAGTVVRLGEDVTGYQVGDRVFGMGRADLSLPDSAGLQQYALLDITTTAKIPDGTSFDQAAGYPINASTSAIALFSPKGFDLPPPFSIPSPSHLGDTLTPDLTPNRSKTFVVVGAGANTGKQFMQMARLAGVSRIIAIASAKNEATLRRLGASHIVDRHLPTDVINATVRAILNDGNDGALNVYDCVSADHVLALSLLSRKNKEARLVILLRNPETRALAEREGLDVRHILAWPEWLEPLNGVFWAALPKWIADGKLEGPEYRVIDGLDVRAIEEGLKSYADGGAVPQVVVRPH</sequence>
<dbReference type="GO" id="GO:0016651">
    <property type="term" value="F:oxidoreductase activity, acting on NAD(P)H"/>
    <property type="evidence" value="ECO:0007669"/>
    <property type="project" value="InterPro"/>
</dbReference>
<dbReference type="InterPro" id="IPR036291">
    <property type="entry name" value="NAD(P)-bd_dom_sf"/>
</dbReference>
<dbReference type="EMBL" id="JANBVO010000029">
    <property type="protein sequence ID" value="KAJ9138713.1"/>
    <property type="molecule type" value="Genomic_DNA"/>
</dbReference>
<protein>
    <submittedName>
        <fullName evidence="4">NAD(P)-binding protein</fullName>
    </submittedName>
</protein>
<dbReference type="SUPFAM" id="SSF50129">
    <property type="entry name" value="GroES-like"/>
    <property type="match status" value="1"/>
</dbReference>
<dbReference type="Pfam" id="PF08240">
    <property type="entry name" value="ADH_N"/>
    <property type="match status" value="1"/>
</dbReference>
<name>A0AA38R9A5_9PEZI</name>
<reference evidence="4" key="1">
    <citation type="submission" date="2022-07" db="EMBL/GenBank/DDBJ databases">
        <title>Fungi with potential for degradation of polypropylene.</title>
        <authorList>
            <person name="Gostincar C."/>
        </authorList>
    </citation>
    <scope>NUCLEOTIDE SEQUENCE</scope>
    <source>
        <strain evidence="4">EXF-13308</strain>
    </source>
</reference>
<dbReference type="AlphaFoldDB" id="A0AA38R9A5"/>
<dbReference type="SMART" id="SM00829">
    <property type="entry name" value="PKS_ER"/>
    <property type="match status" value="1"/>
</dbReference>
<dbReference type="InterPro" id="IPR020843">
    <property type="entry name" value="ER"/>
</dbReference>
<keyword evidence="5" id="KW-1185">Reference proteome</keyword>